<comment type="subcellular location">
    <subcellularLocation>
        <location evidence="1">Membrane</location>
    </subcellularLocation>
</comment>
<evidence type="ECO:0000256" key="7">
    <source>
        <dbReference type="SAM" id="Phobius"/>
    </source>
</evidence>
<gene>
    <name evidence="9" type="ORF">LWI28_018241</name>
</gene>
<feature type="transmembrane region" description="Helical" evidence="7">
    <location>
        <begin position="177"/>
        <end position="198"/>
    </location>
</feature>
<feature type="transmembrane region" description="Helical" evidence="7">
    <location>
        <begin position="64"/>
        <end position="84"/>
    </location>
</feature>
<evidence type="ECO:0000256" key="6">
    <source>
        <dbReference type="ARBA" id="ARBA00023136"/>
    </source>
</evidence>
<dbReference type="GO" id="GO:0016020">
    <property type="term" value="C:membrane"/>
    <property type="evidence" value="ECO:0007669"/>
    <property type="project" value="UniProtKB-SubCell"/>
</dbReference>
<dbReference type="PANTHER" id="PTHR48017">
    <property type="entry name" value="OS05G0424000 PROTEIN-RELATED"/>
    <property type="match status" value="1"/>
</dbReference>
<organism evidence="9 10">
    <name type="scientific">Acer negundo</name>
    <name type="common">Box elder</name>
    <dbReference type="NCBI Taxonomy" id="4023"/>
    <lineage>
        <taxon>Eukaryota</taxon>
        <taxon>Viridiplantae</taxon>
        <taxon>Streptophyta</taxon>
        <taxon>Embryophyta</taxon>
        <taxon>Tracheophyta</taxon>
        <taxon>Spermatophyta</taxon>
        <taxon>Magnoliopsida</taxon>
        <taxon>eudicotyledons</taxon>
        <taxon>Gunneridae</taxon>
        <taxon>Pentapetalae</taxon>
        <taxon>rosids</taxon>
        <taxon>malvids</taxon>
        <taxon>Sapindales</taxon>
        <taxon>Sapindaceae</taxon>
        <taxon>Hippocastanoideae</taxon>
        <taxon>Acereae</taxon>
        <taxon>Acer</taxon>
    </lineage>
</organism>
<feature type="transmembrane region" description="Helical" evidence="7">
    <location>
        <begin position="15"/>
        <end position="33"/>
    </location>
</feature>
<keyword evidence="2" id="KW-0813">Transport</keyword>
<dbReference type="Pfam" id="PF01490">
    <property type="entry name" value="Aa_trans"/>
    <property type="match status" value="1"/>
</dbReference>
<keyword evidence="4" id="KW-0029">Amino-acid transport</keyword>
<keyword evidence="10" id="KW-1185">Reference proteome</keyword>
<accession>A0AAD5J506</accession>
<feature type="transmembrane region" description="Helical" evidence="7">
    <location>
        <begin position="108"/>
        <end position="129"/>
    </location>
</feature>
<evidence type="ECO:0000256" key="2">
    <source>
        <dbReference type="ARBA" id="ARBA00022448"/>
    </source>
</evidence>
<keyword evidence="3 7" id="KW-0812">Transmembrane</keyword>
<evidence type="ECO:0000313" key="10">
    <source>
        <dbReference type="Proteomes" id="UP001064489"/>
    </source>
</evidence>
<evidence type="ECO:0000256" key="4">
    <source>
        <dbReference type="ARBA" id="ARBA00022970"/>
    </source>
</evidence>
<keyword evidence="5 7" id="KW-1133">Transmembrane helix</keyword>
<dbReference type="EMBL" id="JAJSOW010000101">
    <property type="protein sequence ID" value="KAI9181750.1"/>
    <property type="molecule type" value="Genomic_DNA"/>
</dbReference>
<evidence type="ECO:0000256" key="1">
    <source>
        <dbReference type="ARBA" id="ARBA00004370"/>
    </source>
</evidence>
<reference evidence="9" key="2">
    <citation type="submission" date="2023-02" db="EMBL/GenBank/DDBJ databases">
        <authorList>
            <person name="Swenson N.G."/>
            <person name="Wegrzyn J.L."/>
            <person name="Mcevoy S.L."/>
        </authorList>
    </citation>
    <scope>NUCLEOTIDE SEQUENCE</scope>
    <source>
        <strain evidence="9">91603</strain>
        <tissue evidence="9">Leaf</tissue>
    </source>
</reference>
<proteinExistence type="predicted"/>
<protein>
    <recommendedName>
        <fullName evidence="8">Amino acid transporter transmembrane domain-containing protein</fullName>
    </recommendedName>
</protein>
<dbReference type="AlphaFoldDB" id="A0AAD5J506"/>
<feature type="domain" description="Amino acid transporter transmembrane" evidence="8">
    <location>
        <begin position="17"/>
        <end position="195"/>
    </location>
</feature>
<reference evidence="9" key="1">
    <citation type="journal article" date="2022" name="Plant J.">
        <title>Strategies of tolerance reflected in two North American maple genomes.</title>
        <authorList>
            <person name="McEvoy S.L."/>
            <person name="Sezen U.U."/>
            <person name="Trouern-Trend A."/>
            <person name="McMahon S.M."/>
            <person name="Schaberg P.G."/>
            <person name="Yang J."/>
            <person name="Wegrzyn J.L."/>
            <person name="Swenson N.G."/>
        </authorList>
    </citation>
    <scope>NUCLEOTIDE SEQUENCE</scope>
    <source>
        <strain evidence="9">91603</strain>
    </source>
</reference>
<evidence type="ECO:0000259" key="8">
    <source>
        <dbReference type="Pfam" id="PF01490"/>
    </source>
</evidence>
<comment type="caution">
    <text evidence="9">The sequence shown here is derived from an EMBL/GenBank/DDBJ whole genome shotgun (WGS) entry which is preliminary data.</text>
</comment>
<sequence length="206" mass="22673">MAVVSYNPVGGDETAVVSTLGVLNALGINAFAFRGHNLKLEIQTTMPSSEKHPSTLPMWRGVKFAYLLVAMCLCPLAIGGYWAYGQLIPNGGMLAAFYTFHSRDTSRFILGLTTLFMIINAVSSFHIYAMPMFDEMESSYTLRKKKPCPWWLRATFRVMFGFLLFFVAVAIPFVGSLAGLAGGISVPVTLAYPIFYVAQGEETKNI</sequence>
<name>A0AAD5J506_ACENE</name>
<feature type="transmembrane region" description="Helical" evidence="7">
    <location>
        <begin position="150"/>
        <end position="171"/>
    </location>
</feature>
<keyword evidence="6 7" id="KW-0472">Membrane</keyword>
<evidence type="ECO:0000256" key="3">
    <source>
        <dbReference type="ARBA" id="ARBA00022692"/>
    </source>
</evidence>
<evidence type="ECO:0000256" key="5">
    <source>
        <dbReference type="ARBA" id="ARBA00022989"/>
    </source>
</evidence>
<dbReference type="GO" id="GO:0006865">
    <property type="term" value="P:amino acid transport"/>
    <property type="evidence" value="ECO:0007669"/>
    <property type="project" value="UniProtKB-KW"/>
</dbReference>
<evidence type="ECO:0000313" key="9">
    <source>
        <dbReference type="EMBL" id="KAI9181750.1"/>
    </source>
</evidence>
<dbReference type="Proteomes" id="UP001064489">
    <property type="component" value="Chromosome 4"/>
</dbReference>
<dbReference type="InterPro" id="IPR013057">
    <property type="entry name" value="AA_transpt_TM"/>
</dbReference>